<dbReference type="SUPFAM" id="SSF52374">
    <property type="entry name" value="Nucleotidylyl transferase"/>
    <property type="match status" value="1"/>
</dbReference>
<dbReference type="HAMAP" id="MF_02006">
    <property type="entry name" value="Tyr_tRNA_synth_type1"/>
    <property type="match status" value="1"/>
</dbReference>
<dbReference type="GO" id="GO:0005524">
    <property type="term" value="F:ATP binding"/>
    <property type="evidence" value="ECO:0007669"/>
    <property type="project" value="UniProtKB-KW"/>
</dbReference>
<dbReference type="InterPro" id="IPR024107">
    <property type="entry name" value="Tyr-tRNA-ligase_bac_1"/>
</dbReference>
<dbReference type="AlphaFoldDB" id="A0A1B0AZK7"/>
<dbReference type="PRINTS" id="PR01040">
    <property type="entry name" value="TRNASYNTHTYR"/>
</dbReference>
<evidence type="ECO:0000313" key="14">
    <source>
        <dbReference type="EnsemblMetazoa" id="GPPI013944-PA"/>
    </source>
</evidence>
<dbReference type="NCBIfam" id="TIGR00234">
    <property type="entry name" value="tyrS"/>
    <property type="match status" value="1"/>
</dbReference>
<dbReference type="EnsemblMetazoa" id="GPPI013944-RA">
    <property type="protein sequence ID" value="GPPI013944-PA"/>
    <property type="gene ID" value="GPPI013944"/>
</dbReference>
<dbReference type="InterPro" id="IPR002305">
    <property type="entry name" value="aa-tRNA-synth_Ic"/>
</dbReference>
<evidence type="ECO:0000256" key="3">
    <source>
        <dbReference type="ARBA" id="ARBA00005594"/>
    </source>
</evidence>
<dbReference type="Proteomes" id="UP000092460">
    <property type="component" value="Unassembled WGS sequence"/>
</dbReference>
<dbReference type="InterPro" id="IPR001412">
    <property type="entry name" value="aa-tRNA-synth_I_CS"/>
</dbReference>
<evidence type="ECO:0000256" key="5">
    <source>
        <dbReference type="ARBA" id="ARBA00022598"/>
    </source>
</evidence>
<evidence type="ECO:0000256" key="8">
    <source>
        <dbReference type="ARBA" id="ARBA00022917"/>
    </source>
</evidence>
<keyword evidence="9" id="KW-0809">Transit peptide</keyword>
<keyword evidence="11 13" id="KW-0030">Aminoacyl-tRNA synthetase</keyword>
<evidence type="ECO:0000256" key="4">
    <source>
        <dbReference type="ARBA" id="ARBA00011738"/>
    </source>
</evidence>
<comment type="subunit">
    <text evidence="4">Homodimer.</text>
</comment>
<reference evidence="15" key="1">
    <citation type="submission" date="2015-01" db="EMBL/GenBank/DDBJ databases">
        <authorList>
            <person name="Aksoy S."/>
            <person name="Warren W."/>
            <person name="Wilson R.K."/>
        </authorList>
    </citation>
    <scope>NUCLEOTIDE SEQUENCE [LARGE SCALE GENOMIC DNA]</scope>
    <source>
        <strain evidence="15">IAEA</strain>
    </source>
</reference>
<dbReference type="GO" id="GO:0005829">
    <property type="term" value="C:cytosol"/>
    <property type="evidence" value="ECO:0007669"/>
    <property type="project" value="TreeGrafter"/>
</dbReference>
<keyword evidence="5 13" id="KW-0436">Ligase</keyword>
<dbReference type="Gene3D" id="3.40.50.620">
    <property type="entry name" value="HUPs"/>
    <property type="match status" value="1"/>
</dbReference>
<reference evidence="14" key="2">
    <citation type="submission" date="2020-05" db="UniProtKB">
        <authorList>
            <consortium name="EnsemblMetazoa"/>
        </authorList>
    </citation>
    <scope>IDENTIFICATION</scope>
    <source>
        <strain evidence="14">IAEA</strain>
    </source>
</reference>
<dbReference type="InterPro" id="IPR002307">
    <property type="entry name" value="Tyr-tRNA-ligase"/>
</dbReference>
<evidence type="ECO:0000256" key="13">
    <source>
        <dbReference type="RuleBase" id="RU361234"/>
    </source>
</evidence>
<dbReference type="FunFam" id="3.10.290.10:FF:000017">
    <property type="entry name" value="Tyrosine--tRNA ligase"/>
    <property type="match status" value="1"/>
</dbReference>
<dbReference type="Gene3D" id="1.10.240.10">
    <property type="entry name" value="Tyrosyl-Transfer RNA Synthetase"/>
    <property type="match status" value="1"/>
</dbReference>
<keyword evidence="10" id="KW-0496">Mitochondrion</keyword>
<keyword evidence="6 13" id="KW-0547">Nucleotide-binding</keyword>
<dbReference type="InterPro" id="IPR036986">
    <property type="entry name" value="S4_RNA-bd_sf"/>
</dbReference>
<dbReference type="FunFam" id="1.10.240.10:FF:000001">
    <property type="entry name" value="Tyrosine--tRNA ligase"/>
    <property type="match status" value="1"/>
</dbReference>
<evidence type="ECO:0000256" key="9">
    <source>
        <dbReference type="ARBA" id="ARBA00022946"/>
    </source>
</evidence>
<dbReference type="SUPFAM" id="SSF55174">
    <property type="entry name" value="Alpha-L RNA-binding motif"/>
    <property type="match status" value="1"/>
</dbReference>
<dbReference type="PANTHER" id="PTHR11766">
    <property type="entry name" value="TYROSYL-TRNA SYNTHETASE"/>
    <property type="match status" value="1"/>
</dbReference>
<dbReference type="GO" id="GO:0003723">
    <property type="term" value="F:RNA binding"/>
    <property type="evidence" value="ECO:0007669"/>
    <property type="project" value="InterPro"/>
</dbReference>
<comment type="subcellular location">
    <subcellularLocation>
        <location evidence="2">Mitochondrion matrix</location>
    </subcellularLocation>
</comment>
<dbReference type="VEuPathDB" id="VectorBase:GPPI013944"/>
<dbReference type="InterPro" id="IPR014729">
    <property type="entry name" value="Rossmann-like_a/b/a_fold"/>
</dbReference>
<dbReference type="InterPro" id="IPR024088">
    <property type="entry name" value="Tyr-tRNA-ligase_bac-type"/>
</dbReference>
<accession>A0A1B0AZK7</accession>
<evidence type="ECO:0000256" key="2">
    <source>
        <dbReference type="ARBA" id="ARBA00004305"/>
    </source>
</evidence>
<keyword evidence="15" id="KW-1185">Reference proteome</keyword>
<name>A0A1B0AZK7_9MUSC</name>
<dbReference type="PROSITE" id="PS00178">
    <property type="entry name" value="AA_TRNA_LIGASE_I"/>
    <property type="match status" value="1"/>
</dbReference>
<dbReference type="PANTHER" id="PTHR11766:SF0">
    <property type="entry name" value="TYROSINE--TRNA LIGASE, MITOCHONDRIAL"/>
    <property type="match status" value="1"/>
</dbReference>
<dbReference type="FunFam" id="3.40.50.620:FF:000107">
    <property type="entry name" value="Tyrosine--tRNA ligase"/>
    <property type="match status" value="1"/>
</dbReference>
<dbReference type="GO" id="GO:0006437">
    <property type="term" value="P:tyrosyl-tRNA aminoacylation"/>
    <property type="evidence" value="ECO:0007669"/>
    <property type="project" value="InterPro"/>
</dbReference>
<evidence type="ECO:0000256" key="10">
    <source>
        <dbReference type="ARBA" id="ARBA00023128"/>
    </source>
</evidence>
<evidence type="ECO:0000256" key="7">
    <source>
        <dbReference type="ARBA" id="ARBA00022840"/>
    </source>
</evidence>
<dbReference type="CDD" id="cd00805">
    <property type="entry name" value="TyrRS_core"/>
    <property type="match status" value="1"/>
</dbReference>
<sequence>MFLRACLRVKKLEYADLNKRFYSYRNVLLLTERDFFQDLFPDTARPQITKIFENSPQTIYAGFDPTAESLHVGNLLVIMGLLHCQRASHHPIALLGGATALIGDPSHRKTERSQLKQSLVQRNLEAIKQQLIRIFENHQNFLWDDKLHKRPLPQLRIVNNADWYENLNIIDFVNQNGRHFRLGQMLSRASVQSRIEADGGMSFAEFTYQVFQAYDWLHLLRNYNCRFQLGGSDQMGNLMSGHELISRTERKTEVFGLTLPLITNEEGDKFGKSGGTAVWLDQEKTSAFALYQFFIRRPDAEVEKLLKLFTFLPLSEIENLMTEHRKEPEKRKAQTILAEDVTLLVHGENGLKQAERITNALYKGQVEGLAELNCGEVQQTLNGATLVELLAEPDITILQMAMKAKCFPTEADAVRIITAGGFYINQKRSQNIAEIISHGIHVLRNGLTILRVGKRNFYIIPSVISRRFWSSKFPNKSAVSSLTGSLILSGFTYSSTL</sequence>
<dbReference type="Gene3D" id="3.10.290.10">
    <property type="entry name" value="RNA-binding S4 domain"/>
    <property type="match status" value="1"/>
</dbReference>
<dbReference type="EC" id="6.1.1.1" evidence="13"/>
<protein>
    <recommendedName>
        <fullName evidence="13">Tyrosine--tRNA ligase</fullName>
        <ecNumber evidence="13">6.1.1.1</ecNumber>
    </recommendedName>
    <alternativeName>
        <fullName evidence="13">Tyrosyl-tRNA synthetase</fullName>
    </alternativeName>
</protein>
<proteinExistence type="inferred from homology"/>
<evidence type="ECO:0000256" key="11">
    <source>
        <dbReference type="ARBA" id="ARBA00023146"/>
    </source>
</evidence>
<dbReference type="EMBL" id="JXJN01006356">
    <property type="status" value="NOT_ANNOTATED_CDS"/>
    <property type="molecule type" value="Genomic_DNA"/>
</dbReference>
<evidence type="ECO:0000256" key="1">
    <source>
        <dbReference type="ARBA" id="ARBA00002025"/>
    </source>
</evidence>
<comment type="function">
    <text evidence="1">Catalyzes the attachment of tyrosine to tRNA(Tyr) in a two-step reaction: tyrosine is first activated by ATP to form Tyr-AMP and then transferred to the acceptor end of tRNA(Tyr).</text>
</comment>
<dbReference type="STRING" id="67801.A0A1B0AZK7"/>
<evidence type="ECO:0000256" key="6">
    <source>
        <dbReference type="ARBA" id="ARBA00022741"/>
    </source>
</evidence>
<comment type="catalytic activity">
    <reaction evidence="12 13">
        <text>tRNA(Tyr) + L-tyrosine + ATP = L-tyrosyl-tRNA(Tyr) + AMP + diphosphate + H(+)</text>
        <dbReference type="Rhea" id="RHEA:10220"/>
        <dbReference type="Rhea" id="RHEA-COMP:9706"/>
        <dbReference type="Rhea" id="RHEA-COMP:9707"/>
        <dbReference type="ChEBI" id="CHEBI:15378"/>
        <dbReference type="ChEBI" id="CHEBI:30616"/>
        <dbReference type="ChEBI" id="CHEBI:33019"/>
        <dbReference type="ChEBI" id="CHEBI:58315"/>
        <dbReference type="ChEBI" id="CHEBI:78442"/>
        <dbReference type="ChEBI" id="CHEBI:78536"/>
        <dbReference type="ChEBI" id="CHEBI:456215"/>
        <dbReference type="EC" id="6.1.1.1"/>
    </reaction>
</comment>
<evidence type="ECO:0000313" key="15">
    <source>
        <dbReference type="Proteomes" id="UP000092460"/>
    </source>
</evidence>
<dbReference type="GO" id="GO:0005759">
    <property type="term" value="C:mitochondrial matrix"/>
    <property type="evidence" value="ECO:0007669"/>
    <property type="project" value="UniProtKB-SubCell"/>
</dbReference>
<dbReference type="Pfam" id="PF00579">
    <property type="entry name" value="tRNA-synt_1b"/>
    <property type="match status" value="1"/>
</dbReference>
<evidence type="ECO:0000256" key="12">
    <source>
        <dbReference type="ARBA" id="ARBA00048248"/>
    </source>
</evidence>
<comment type="similarity">
    <text evidence="3 13">Belongs to the class-I aminoacyl-tRNA synthetase family.</text>
</comment>
<keyword evidence="7 13" id="KW-0067">ATP-binding</keyword>
<dbReference type="GO" id="GO:0004831">
    <property type="term" value="F:tyrosine-tRNA ligase activity"/>
    <property type="evidence" value="ECO:0007669"/>
    <property type="project" value="UniProtKB-EC"/>
</dbReference>
<keyword evidence="8 13" id="KW-0648">Protein biosynthesis</keyword>
<organism evidence="14 15">
    <name type="scientific">Glossina palpalis gambiensis</name>
    <dbReference type="NCBI Taxonomy" id="67801"/>
    <lineage>
        <taxon>Eukaryota</taxon>
        <taxon>Metazoa</taxon>
        <taxon>Ecdysozoa</taxon>
        <taxon>Arthropoda</taxon>
        <taxon>Hexapoda</taxon>
        <taxon>Insecta</taxon>
        <taxon>Pterygota</taxon>
        <taxon>Neoptera</taxon>
        <taxon>Endopterygota</taxon>
        <taxon>Diptera</taxon>
        <taxon>Brachycera</taxon>
        <taxon>Muscomorpha</taxon>
        <taxon>Hippoboscoidea</taxon>
        <taxon>Glossinidae</taxon>
        <taxon>Glossina</taxon>
    </lineage>
</organism>